<dbReference type="AlphaFoldDB" id="A0A0F9TUH0"/>
<reference evidence="1" key="1">
    <citation type="journal article" date="2015" name="Nature">
        <title>Complex archaea that bridge the gap between prokaryotes and eukaryotes.</title>
        <authorList>
            <person name="Spang A."/>
            <person name="Saw J.H."/>
            <person name="Jorgensen S.L."/>
            <person name="Zaremba-Niedzwiedzka K."/>
            <person name="Martijn J."/>
            <person name="Lind A.E."/>
            <person name="van Eijk R."/>
            <person name="Schleper C."/>
            <person name="Guy L."/>
            <person name="Ettema T.J."/>
        </authorList>
    </citation>
    <scope>NUCLEOTIDE SEQUENCE</scope>
</reference>
<name>A0A0F9TUH0_9ZZZZ</name>
<protein>
    <submittedName>
        <fullName evidence="1">Uncharacterized protein</fullName>
    </submittedName>
</protein>
<sequence>MKTRVINTSGATRHFGFLPPHGVSLDSNEEREFDGDLRSTLVGGRGRHSRVREVAALDVACDAGDLCLVELVEECCSSSSA</sequence>
<gene>
    <name evidence="1" type="ORF">LCGC14_0687300</name>
</gene>
<comment type="caution">
    <text evidence="1">The sequence shown here is derived from an EMBL/GenBank/DDBJ whole genome shotgun (WGS) entry which is preliminary data.</text>
</comment>
<evidence type="ECO:0000313" key="1">
    <source>
        <dbReference type="EMBL" id="KKN45018.1"/>
    </source>
</evidence>
<dbReference type="EMBL" id="LAZR01001416">
    <property type="protein sequence ID" value="KKN45018.1"/>
    <property type="molecule type" value="Genomic_DNA"/>
</dbReference>
<organism evidence="1">
    <name type="scientific">marine sediment metagenome</name>
    <dbReference type="NCBI Taxonomy" id="412755"/>
    <lineage>
        <taxon>unclassified sequences</taxon>
        <taxon>metagenomes</taxon>
        <taxon>ecological metagenomes</taxon>
    </lineage>
</organism>
<accession>A0A0F9TUH0</accession>
<proteinExistence type="predicted"/>